<dbReference type="SMART" id="SM00530">
    <property type="entry name" value="HTH_XRE"/>
    <property type="match status" value="1"/>
</dbReference>
<keyword evidence="3" id="KW-1133">Transmembrane helix</keyword>
<dbReference type="InterPro" id="IPR010982">
    <property type="entry name" value="Lambda_DNA-bd_dom_sf"/>
</dbReference>
<accession>A0A9D2G6R7</accession>
<dbReference type="Proteomes" id="UP000824102">
    <property type="component" value="Unassembled WGS sequence"/>
</dbReference>
<dbReference type="InterPro" id="IPR001387">
    <property type="entry name" value="Cro/C1-type_HTH"/>
</dbReference>
<dbReference type="AlphaFoldDB" id="A0A9D2G6R7"/>
<gene>
    <name evidence="5" type="ORF">H9964_07025</name>
</gene>
<reference evidence="5" key="1">
    <citation type="journal article" date="2021" name="PeerJ">
        <title>Extensive microbial diversity within the chicken gut microbiome revealed by metagenomics and culture.</title>
        <authorList>
            <person name="Gilroy R."/>
            <person name="Ravi A."/>
            <person name="Getino M."/>
            <person name="Pursley I."/>
            <person name="Horton D.L."/>
            <person name="Alikhan N.F."/>
            <person name="Baker D."/>
            <person name="Gharbi K."/>
            <person name="Hall N."/>
            <person name="Watson M."/>
            <person name="Adriaenssens E.M."/>
            <person name="Foster-Nyarko E."/>
            <person name="Jarju S."/>
            <person name="Secka A."/>
            <person name="Antonio M."/>
            <person name="Oren A."/>
            <person name="Chaudhuri R.R."/>
            <person name="La Ragione R."/>
            <person name="Hildebrand F."/>
            <person name="Pallen M.J."/>
        </authorList>
    </citation>
    <scope>NUCLEOTIDE SEQUENCE</scope>
    <source>
        <strain evidence="5">ChiW7-2402</strain>
    </source>
</reference>
<proteinExistence type="predicted"/>
<dbReference type="Pfam" id="PF01381">
    <property type="entry name" value="HTH_3"/>
    <property type="match status" value="1"/>
</dbReference>
<protein>
    <submittedName>
        <fullName evidence="5">Helix-turn-helix domain-containing protein</fullName>
    </submittedName>
</protein>
<keyword evidence="1" id="KW-0238">DNA-binding</keyword>
<dbReference type="EMBL" id="DXBB01000099">
    <property type="protein sequence ID" value="HIZ73316.1"/>
    <property type="molecule type" value="Genomic_DNA"/>
</dbReference>
<organism evidence="5 6">
    <name type="scientific">Candidatus Gallimonas intestinavium</name>
    <dbReference type="NCBI Taxonomy" id="2838603"/>
    <lineage>
        <taxon>Bacteria</taxon>
        <taxon>Bacillati</taxon>
        <taxon>Bacillota</taxon>
        <taxon>Clostridia</taxon>
        <taxon>Candidatus Gallimonas</taxon>
    </lineage>
</organism>
<dbReference type="GO" id="GO:0003677">
    <property type="term" value="F:DNA binding"/>
    <property type="evidence" value="ECO:0007669"/>
    <property type="project" value="UniProtKB-KW"/>
</dbReference>
<feature type="region of interest" description="Disordered" evidence="2">
    <location>
        <begin position="70"/>
        <end position="99"/>
    </location>
</feature>
<dbReference type="CDD" id="cd00093">
    <property type="entry name" value="HTH_XRE"/>
    <property type="match status" value="1"/>
</dbReference>
<evidence type="ECO:0000259" key="4">
    <source>
        <dbReference type="PROSITE" id="PS50943"/>
    </source>
</evidence>
<comment type="caution">
    <text evidence="5">The sequence shown here is derived from an EMBL/GenBank/DDBJ whole genome shotgun (WGS) entry which is preliminary data.</text>
</comment>
<keyword evidence="3" id="KW-0472">Membrane</keyword>
<feature type="transmembrane region" description="Helical" evidence="3">
    <location>
        <begin position="182"/>
        <end position="203"/>
    </location>
</feature>
<evidence type="ECO:0000256" key="2">
    <source>
        <dbReference type="SAM" id="MobiDB-lite"/>
    </source>
</evidence>
<feature type="transmembrane region" description="Helical" evidence="3">
    <location>
        <begin position="104"/>
        <end position="127"/>
    </location>
</feature>
<feature type="transmembrane region" description="Helical" evidence="3">
    <location>
        <begin position="133"/>
        <end position="161"/>
    </location>
</feature>
<keyword evidence="3" id="KW-0812">Transmembrane</keyword>
<feature type="transmembrane region" description="Helical" evidence="3">
    <location>
        <begin position="267"/>
        <end position="286"/>
    </location>
</feature>
<dbReference type="PANTHER" id="PTHR46558">
    <property type="entry name" value="TRACRIPTIONAL REGULATORY PROTEIN-RELATED-RELATED"/>
    <property type="match status" value="1"/>
</dbReference>
<sequence length="313" mass="33291">MNEFGNYLYTLRRGAGMTQQELAEKLGVTNRTISKWETGETFPETSQLIPLADLFHVTVDELLRGCGSVERTASDPGLSSELPEEGATDANTDRSKHSSVPSPGMAALIACGIGVILLGAAALTLLYCFWDSPYVSAVALGILFGSVIAGGPLLIYGGITTQFGPCLRNDADRKALVSFRRFVIWGIAVVLIGAALFTEGWLVRGYAEVLSIVLIAVGAVAAAIGCVPLVYGGIGWERHLQVNPHLKEAAEKTGEEETKGERLAGKISSAIMIAATLAYLLMGILGDLWHPGWIVFPAAALICGIVSIFLERK</sequence>
<feature type="transmembrane region" description="Helical" evidence="3">
    <location>
        <begin position="209"/>
        <end position="231"/>
    </location>
</feature>
<name>A0A9D2G6R7_9FIRM</name>
<evidence type="ECO:0000256" key="1">
    <source>
        <dbReference type="ARBA" id="ARBA00023125"/>
    </source>
</evidence>
<dbReference type="SUPFAM" id="SSF47413">
    <property type="entry name" value="lambda repressor-like DNA-binding domains"/>
    <property type="match status" value="1"/>
</dbReference>
<feature type="transmembrane region" description="Helical" evidence="3">
    <location>
        <begin position="292"/>
        <end position="310"/>
    </location>
</feature>
<evidence type="ECO:0000256" key="3">
    <source>
        <dbReference type="SAM" id="Phobius"/>
    </source>
</evidence>
<reference evidence="5" key="2">
    <citation type="submission" date="2021-04" db="EMBL/GenBank/DDBJ databases">
        <authorList>
            <person name="Gilroy R."/>
        </authorList>
    </citation>
    <scope>NUCLEOTIDE SEQUENCE</scope>
    <source>
        <strain evidence="5">ChiW7-2402</strain>
    </source>
</reference>
<feature type="domain" description="HTH cro/C1-type" evidence="4">
    <location>
        <begin position="8"/>
        <end position="62"/>
    </location>
</feature>
<dbReference type="PROSITE" id="PS50943">
    <property type="entry name" value="HTH_CROC1"/>
    <property type="match status" value="1"/>
</dbReference>
<dbReference type="PANTHER" id="PTHR46558:SF13">
    <property type="entry name" value="HTH-TYPE TRANSCRIPTIONAL REGULATOR IMMR"/>
    <property type="match status" value="1"/>
</dbReference>
<dbReference type="Gene3D" id="1.10.260.40">
    <property type="entry name" value="lambda repressor-like DNA-binding domains"/>
    <property type="match status" value="1"/>
</dbReference>
<evidence type="ECO:0000313" key="5">
    <source>
        <dbReference type="EMBL" id="HIZ73316.1"/>
    </source>
</evidence>
<evidence type="ECO:0000313" key="6">
    <source>
        <dbReference type="Proteomes" id="UP000824102"/>
    </source>
</evidence>